<proteinExistence type="predicted"/>
<dbReference type="EMBL" id="LR862134">
    <property type="protein sequence ID" value="CAD1839481.1"/>
    <property type="molecule type" value="Genomic_DNA"/>
</dbReference>
<name>A0A6V7Q911_ANACO</name>
<protein>
    <submittedName>
        <fullName evidence="1">Uncharacterized protein</fullName>
    </submittedName>
</protein>
<organism evidence="1">
    <name type="scientific">Ananas comosus var. bracteatus</name>
    <name type="common">red pineapple</name>
    <dbReference type="NCBI Taxonomy" id="296719"/>
    <lineage>
        <taxon>Eukaryota</taxon>
        <taxon>Viridiplantae</taxon>
        <taxon>Streptophyta</taxon>
        <taxon>Embryophyta</taxon>
        <taxon>Tracheophyta</taxon>
        <taxon>Spermatophyta</taxon>
        <taxon>Magnoliopsida</taxon>
        <taxon>Liliopsida</taxon>
        <taxon>Poales</taxon>
        <taxon>Bromeliaceae</taxon>
        <taxon>Bromelioideae</taxon>
        <taxon>Ananas</taxon>
    </lineage>
</organism>
<dbReference type="AlphaFoldDB" id="A0A6V7Q911"/>
<sequence length="108" mass="11643">MNRGNKFMVEIMLDVAHVGENENVLTTCVVEAVESVVISKNGLAKVELAGTRHAFAPQEMRGWWLCRRGRGLLALPSSYEGCTGKSTALVLPALLSYTPRLASGPIDA</sequence>
<reference evidence="1" key="1">
    <citation type="submission" date="2020-07" db="EMBL/GenBank/DDBJ databases">
        <authorList>
            <person name="Lin J."/>
        </authorList>
    </citation>
    <scope>NUCLEOTIDE SEQUENCE</scope>
</reference>
<gene>
    <name evidence="1" type="ORF">CB5_LOCUS22692</name>
</gene>
<accession>A0A6V7Q911</accession>
<evidence type="ECO:0000313" key="1">
    <source>
        <dbReference type="EMBL" id="CAD1839481.1"/>
    </source>
</evidence>